<keyword evidence="11" id="KW-1185">Reference proteome</keyword>
<evidence type="ECO:0000256" key="1">
    <source>
        <dbReference type="ARBA" id="ARBA00004125"/>
    </source>
</evidence>
<dbReference type="GO" id="GO:0098574">
    <property type="term" value="C:cytoplasmic side of lysosomal membrane"/>
    <property type="evidence" value="ECO:0007669"/>
    <property type="project" value="TreeGrafter"/>
</dbReference>
<evidence type="ECO:0000313" key="11">
    <source>
        <dbReference type="Proteomes" id="UP000694523"/>
    </source>
</evidence>
<dbReference type="PROSITE" id="PS51837">
    <property type="entry name" value="LITAF"/>
    <property type="match status" value="1"/>
</dbReference>
<evidence type="ECO:0000256" key="5">
    <source>
        <dbReference type="ARBA" id="ARBA00022723"/>
    </source>
</evidence>
<evidence type="ECO:0000256" key="4">
    <source>
        <dbReference type="ARBA" id="ARBA00005975"/>
    </source>
</evidence>
<dbReference type="SMART" id="SM00714">
    <property type="entry name" value="LITAF"/>
    <property type="match status" value="1"/>
</dbReference>
<evidence type="ECO:0000259" key="9">
    <source>
        <dbReference type="PROSITE" id="PS51837"/>
    </source>
</evidence>
<evidence type="ECO:0000256" key="7">
    <source>
        <dbReference type="ARBA" id="ARBA00023136"/>
    </source>
</evidence>
<keyword evidence="5" id="KW-0479">Metal-binding</keyword>
<dbReference type="GO" id="GO:0098560">
    <property type="term" value="C:cytoplasmic side of late endosome membrane"/>
    <property type="evidence" value="ECO:0007669"/>
    <property type="project" value="TreeGrafter"/>
</dbReference>
<evidence type="ECO:0000256" key="8">
    <source>
        <dbReference type="SAM" id="Phobius"/>
    </source>
</evidence>
<dbReference type="GO" id="GO:0008270">
    <property type="term" value="F:zinc ion binding"/>
    <property type="evidence" value="ECO:0007669"/>
    <property type="project" value="TreeGrafter"/>
</dbReference>
<dbReference type="Ensembl" id="ENSNMLT00000003733.1">
    <property type="protein sequence ID" value="ENSNMLP00000003255.1"/>
    <property type="gene ID" value="ENSNMLG00000002353.1"/>
</dbReference>
<dbReference type="AlphaFoldDB" id="A0A8C6S9S4"/>
<feature type="domain" description="LITAF" evidence="9">
    <location>
        <begin position="1"/>
        <end position="69"/>
    </location>
</feature>
<protein>
    <recommendedName>
        <fullName evidence="9">LITAF domain-containing protein</fullName>
    </recommendedName>
</protein>
<keyword evidence="6" id="KW-0862">Zinc</keyword>
<organism evidence="10 11">
    <name type="scientific">Neogobius melanostomus</name>
    <name type="common">round goby</name>
    <dbReference type="NCBI Taxonomy" id="47308"/>
    <lineage>
        <taxon>Eukaryota</taxon>
        <taxon>Metazoa</taxon>
        <taxon>Chordata</taxon>
        <taxon>Craniata</taxon>
        <taxon>Vertebrata</taxon>
        <taxon>Euteleostomi</taxon>
        <taxon>Actinopterygii</taxon>
        <taxon>Neopterygii</taxon>
        <taxon>Teleostei</taxon>
        <taxon>Neoteleostei</taxon>
        <taxon>Acanthomorphata</taxon>
        <taxon>Gobiaria</taxon>
        <taxon>Gobiiformes</taxon>
        <taxon>Gobioidei</taxon>
        <taxon>Gobiidae</taxon>
        <taxon>Benthophilinae</taxon>
        <taxon>Neogobiini</taxon>
        <taxon>Neogobius</taxon>
    </lineage>
</organism>
<dbReference type="PANTHER" id="PTHR23292">
    <property type="entry name" value="LIPOPOLYSACCHARIDE-INDUCED TUMOR NECROSIS FACTOR-ALPHA FACTOR"/>
    <property type="match status" value="1"/>
</dbReference>
<dbReference type="Pfam" id="PF10601">
    <property type="entry name" value="zf-LITAF-like"/>
    <property type="match status" value="1"/>
</dbReference>
<reference evidence="10" key="1">
    <citation type="submission" date="2025-08" db="UniProtKB">
        <authorList>
            <consortium name="Ensembl"/>
        </authorList>
    </citation>
    <scope>IDENTIFICATION</scope>
</reference>
<comment type="similarity">
    <text evidence="4">Belongs to the CDIP1/LITAF family.</text>
</comment>
<name>A0A8C6S9S4_9GOBI</name>
<evidence type="ECO:0000256" key="6">
    <source>
        <dbReference type="ARBA" id="ARBA00022833"/>
    </source>
</evidence>
<evidence type="ECO:0000256" key="2">
    <source>
        <dbReference type="ARBA" id="ARBA00004414"/>
    </source>
</evidence>
<evidence type="ECO:0000313" key="10">
    <source>
        <dbReference type="Ensembl" id="ENSNMLP00000003255.1"/>
    </source>
</evidence>
<evidence type="ECO:0000256" key="3">
    <source>
        <dbReference type="ARBA" id="ARBA00004630"/>
    </source>
</evidence>
<sequence length="70" mass="7854">MAAFTRCPFCNRVVFTQTKTFNGDSAWLMCCVCSLGVVGLCFIPFCLDRTKSVKHSCPECQATIHTFHPF</sequence>
<keyword evidence="7 8" id="KW-0472">Membrane</keyword>
<accession>A0A8C6S9S4</accession>
<comment type="subcellular location">
    <subcellularLocation>
        <location evidence="1">Endosome membrane</location>
        <topology evidence="1">Peripheral membrane protein</topology>
        <orientation evidence="1">Cytoplasmic side</orientation>
    </subcellularLocation>
    <subcellularLocation>
        <location evidence="2">Late endosome membrane</location>
    </subcellularLocation>
    <subcellularLocation>
        <location evidence="3">Lysosome membrane</location>
        <topology evidence="3">Peripheral membrane protein</topology>
        <orientation evidence="3">Cytoplasmic side</orientation>
    </subcellularLocation>
</comment>
<dbReference type="GO" id="GO:0005634">
    <property type="term" value="C:nucleus"/>
    <property type="evidence" value="ECO:0007669"/>
    <property type="project" value="TreeGrafter"/>
</dbReference>
<dbReference type="PANTHER" id="PTHR23292:SF35">
    <property type="entry name" value="LITAF DOMAIN-CONTAINING PROTEIN"/>
    <property type="match status" value="1"/>
</dbReference>
<dbReference type="InterPro" id="IPR006629">
    <property type="entry name" value="LITAF"/>
</dbReference>
<reference evidence="10" key="2">
    <citation type="submission" date="2025-09" db="UniProtKB">
        <authorList>
            <consortium name="Ensembl"/>
        </authorList>
    </citation>
    <scope>IDENTIFICATION</scope>
</reference>
<dbReference type="InterPro" id="IPR037519">
    <property type="entry name" value="LITAF_fam"/>
</dbReference>
<keyword evidence="8" id="KW-1133">Transmembrane helix</keyword>
<feature type="transmembrane region" description="Helical" evidence="8">
    <location>
        <begin position="26"/>
        <end position="47"/>
    </location>
</feature>
<dbReference type="Proteomes" id="UP000694523">
    <property type="component" value="Unplaced"/>
</dbReference>
<proteinExistence type="inferred from homology"/>
<keyword evidence="8" id="KW-0812">Transmembrane</keyword>